<proteinExistence type="predicted"/>
<dbReference type="PROSITE" id="PS50994">
    <property type="entry name" value="INTEGRASE"/>
    <property type="match status" value="1"/>
</dbReference>
<dbReference type="EMBL" id="CP110617">
    <property type="protein sequence ID" value="UZJ26987.1"/>
    <property type="molecule type" value="Genomic_DNA"/>
</dbReference>
<dbReference type="NCBIfam" id="NF033563">
    <property type="entry name" value="transpos_IS30"/>
    <property type="match status" value="1"/>
</dbReference>
<organism evidence="4 5">
    <name type="scientific">Rhodococcus antarcticus</name>
    <dbReference type="NCBI Taxonomy" id="2987751"/>
    <lineage>
        <taxon>Bacteria</taxon>
        <taxon>Bacillati</taxon>
        <taxon>Actinomycetota</taxon>
        <taxon>Actinomycetes</taxon>
        <taxon>Mycobacteriales</taxon>
        <taxon>Nocardiaceae</taxon>
        <taxon>Rhodococcus</taxon>
    </lineage>
</organism>
<dbReference type="PANTHER" id="PTHR10948:SF23">
    <property type="entry name" value="TRANSPOSASE INSI FOR INSERTION SEQUENCE ELEMENT IS30A-RELATED"/>
    <property type="match status" value="1"/>
</dbReference>
<dbReference type="SUPFAM" id="SSF53098">
    <property type="entry name" value="Ribonuclease H-like"/>
    <property type="match status" value="1"/>
</dbReference>
<dbReference type="Gene3D" id="1.10.10.60">
    <property type="entry name" value="Homeodomain-like"/>
    <property type="match status" value="1"/>
</dbReference>
<dbReference type="RefSeq" id="WP_265385091.1">
    <property type="nucleotide sequence ID" value="NZ_CP110617.1"/>
</dbReference>
<name>A0ABY6P5R3_9NOCA</name>
<evidence type="ECO:0000256" key="2">
    <source>
        <dbReference type="SAM" id="MobiDB-lite"/>
    </source>
</evidence>
<accession>A0ABY6P5R3</accession>
<keyword evidence="5" id="KW-1185">Reference proteome</keyword>
<dbReference type="InterPro" id="IPR051917">
    <property type="entry name" value="Transposase-Integrase"/>
</dbReference>
<evidence type="ECO:0000256" key="1">
    <source>
        <dbReference type="ARBA" id="ARBA00023172"/>
    </source>
</evidence>
<dbReference type="InterPro" id="IPR036397">
    <property type="entry name" value="RNaseH_sf"/>
</dbReference>
<gene>
    <name evidence="4" type="ORF">RHODO2019_18520</name>
</gene>
<dbReference type="Proteomes" id="UP001164965">
    <property type="component" value="Plasmid unnamed2"/>
</dbReference>
<dbReference type="InterPro" id="IPR025246">
    <property type="entry name" value="IS30-like_HTH"/>
</dbReference>
<dbReference type="Pfam" id="PF00665">
    <property type="entry name" value="rve"/>
    <property type="match status" value="1"/>
</dbReference>
<dbReference type="InterPro" id="IPR009057">
    <property type="entry name" value="Homeodomain-like_sf"/>
</dbReference>
<reference evidence="4" key="1">
    <citation type="submission" date="2022-10" db="EMBL/GenBank/DDBJ databases">
        <title>Rhodococcus sp.75.</title>
        <authorList>
            <person name="Sun M."/>
        </authorList>
    </citation>
    <scope>NUCLEOTIDE SEQUENCE</scope>
    <source>
        <strain evidence="4">75</strain>
        <plasmid evidence="4">unnamed2</plasmid>
    </source>
</reference>
<evidence type="ECO:0000259" key="3">
    <source>
        <dbReference type="PROSITE" id="PS50994"/>
    </source>
</evidence>
<keyword evidence="4" id="KW-0614">Plasmid</keyword>
<keyword evidence="1" id="KW-0233">DNA recombination</keyword>
<dbReference type="Pfam" id="PF13936">
    <property type="entry name" value="HTH_38"/>
    <property type="match status" value="1"/>
</dbReference>
<dbReference type="InterPro" id="IPR012337">
    <property type="entry name" value="RNaseH-like_sf"/>
</dbReference>
<dbReference type="SUPFAM" id="SSF46689">
    <property type="entry name" value="Homeodomain-like"/>
    <property type="match status" value="1"/>
</dbReference>
<dbReference type="InterPro" id="IPR053392">
    <property type="entry name" value="Transposase_IS30-like"/>
</dbReference>
<sequence>MRGVVVAGRGRPGPEPLSGQREWFAALVAAGVSNSEACRTVGVNRKTGTRWRYGRSIPAAGGGLLHYAPVLRPRDGVISSRYLSEQERVVIADLHRGGVSGRVIAAELGRSPSTVSRELARNTDPGRRYGAGVAQARAVLRRGRPRPRRVERDVVLRVFVQQCLDVRWSPEQVSHALSVEFADQPARQLCTESLYQALYSRNPFVQRTLRSRRWRSRRRPHRHPDARRPARHATPLVMIEDRPASVNDRVEVGNWEGDLIMGPGNRSAIGTLVERSTRAVVLVHLPDGRTAVAVRDALVEVFAAMPAGVRRSLTWDQGTELSAHAEITRILSLPVFFCHPHSPWERGSNENMNGLLRDYFPKGTDLAVHPAQRLRAVADELNNRPRKTLNWATPAALLAAHIAALPSASKSIVVRR</sequence>
<evidence type="ECO:0000313" key="4">
    <source>
        <dbReference type="EMBL" id="UZJ26987.1"/>
    </source>
</evidence>
<dbReference type="PANTHER" id="PTHR10948">
    <property type="entry name" value="TRANSPOSASE"/>
    <property type="match status" value="1"/>
</dbReference>
<dbReference type="Gene3D" id="3.30.420.10">
    <property type="entry name" value="Ribonuclease H-like superfamily/Ribonuclease H"/>
    <property type="match status" value="1"/>
</dbReference>
<protein>
    <submittedName>
        <fullName evidence="4">IS30 family transposase</fullName>
    </submittedName>
</protein>
<feature type="region of interest" description="Disordered" evidence="2">
    <location>
        <begin position="211"/>
        <end position="230"/>
    </location>
</feature>
<feature type="domain" description="Integrase catalytic" evidence="3">
    <location>
        <begin position="239"/>
        <end position="402"/>
    </location>
</feature>
<dbReference type="InterPro" id="IPR001584">
    <property type="entry name" value="Integrase_cat-core"/>
</dbReference>
<evidence type="ECO:0000313" key="5">
    <source>
        <dbReference type="Proteomes" id="UP001164965"/>
    </source>
</evidence>
<geneLocation type="plasmid" evidence="4 5">
    <name>unnamed2</name>
</geneLocation>